<organism evidence="2 3">
    <name type="scientific">Endobacterium cereale</name>
    <dbReference type="NCBI Taxonomy" id="2663029"/>
    <lineage>
        <taxon>Bacteria</taxon>
        <taxon>Pseudomonadati</taxon>
        <taxon>Pseudomonadota</taxon>
        <taxon>Alphaproteobacteria</taxon>
        <taxon>Hyphomicrobiales</taxon>
        <taxon>Rhizobiaceae</taxon>
        <taxon>Endobacterium</taxon>
    </lineage>
</organism>
<keyword evidence="3" id="KW-1185">Reference proteome</keyword>
<name>A0A6A8A655_9HYPH</name>
<gene>
    <name evidence="2" type="ORF">GAO09_04560</name>
</gene>
<evidence type="ECO:0000313" key="3">
    <source>
        <dbReference type="Proteomes" id="UP000435138"/>
    </source>
</evidence>
<protein>
    <submittedName>
        <fullName evidence="2">Uncharacterized protein</fullName>
    </submittedName>
</protein>
<comment type="caution">
    <text evidence="2">The sequence shown here is derived from an EMBL/GenBank/DDBJ whole genome shotgun (WGS) entry which is preliminary data.</text>
</comment>
<dbReference type="EMBL" id="WIXI01000030">
    <property type="protein sequence ID" value="MQY45337.1"/>
    <property type="molecule type" value="Genomic_DNA"/>
</dbReference>
<reference evidence="2 3" key="1">
    <citation type="submission" date="2019-11" db="EMBL/GenBank/DDBJ databases">
        <title>Genome analysis of Rhizobacterium cereale a novel genus and species isolated from maize roots in North Spain.</title>
        <authorList>
            <person name="Menendez E."/>
            <person name="Flores-Felix J.D."/>
            <person name="Ramirez-Bahena M.-H."/>
            <person name="Igual J.M."/>
            <person name="Garcia-Fraile P."/>
            <person name="Peix A."/>
            <person name="Velazquez E."/>
        </authorList>
    </citation>
    <scope>NUCLEOTIDE SEQUENCE [LARGE SCALE GENOMIC DNA]</scope>
    <source>
        <strain evidence="2 3">RZME27</strain>
    </source>
</reference>
<dbReference type="AlphaFoldDB" id="A0A6A8A655"/>
<evidence type="ECO:0000256" key="1">
    <source>
        <dbReference type="SAM" id="MobiDB-lite"/>
    </source>
</evidence>
<feature type="compositionally biased region" description="Polar residues" evidence="1">
    <location>
        <begin position="1"/>
        <end position="11"/>
    </location>
</feature>
<sequence length="379" mass="41142">MNTPTKPNNRDLSALSALLAGHVAPADKKQKKATAPKTGPSAANDNRKPKDVLAWPALERLAHRGDDRRVYALRHWRNMCYPDRVEVEPSSEEYNPEVVVEIKPSEPALLGAIGWQATGKERWHFTGEEVNTYQRAECDVTYGVDRNGNEEAKVGSLMFRNGQLVQWGKTKKGSALAQSERARGEKGGAAPGRSEAMIRSYLALKGAVSPLAAQSYFKPMSPVTVIRDAFIPQPGTQEAREILRSFGIDGGVPFHKLPFAATLCPDGIVLGLQWVGGVKKPKPLGEISAASGKEFTAVRQVEAAFHYATIRRSLRDHATVLDLAITDASARDIGIAMGLSSAYAEKRGPSLIDAAIDSLIALDEHAQGDYRPVEERLAA</sequence>
<dbReference type="Proteomes" id="UP000435138">
    <property type="component" value="Unassembled WGS sequence"/>
</dbReference>
<proteinExistence type="predicted"/>
<evidence type="ECO:0000313" key="2">
    <source>
        <dbReference type="EMBL" id="MQY45337.1"/>
    </source>
</evidence>
<dbReference type="RefSeq" id="WP_153352872.1">
    <property type="nucleotide sequence ID" value="NZ_WIXI01000030.1"/>
</dbReference>
<accession>A0A6A8A655</accession>
<feature type="region of interest" description="Disordered" evidence="1">
    <location>
        <begin position="1"/>
        <end position="50"/>
    </location>
</feature>